<accession>G9ES16</accession>
<dbReference type="PANTHER" id="PTHR38459">
    <property type="entry name" value="PROPHAGE BACTOPRENOL-LINKED GLUCOSE TRANSLOCASE HOMOLOG"/>
    <property type="match status" value="1"/>
</dbReference>
<evidence type="ECO:0000256" key="5">
    <source>
        <dbReference type="ARBA" id="ARBA00023136"/>
    </source>
</evidence>
<feature type="transmembrane region" description="Helical" evidence="6">
    <location>
        <begin position="79"/>
        <end position="97"/>
    </location>
</feature>
<feature type="domain" description="GtrA/DPMS transmembrane" evidence="7">
    <location>
        <begin position="15"/>
        <end position="128"/>
    </location>
</feature>
<evidence type="ECO:0000259" key="7">
    <source>
        <dbReference type="Pfam" id="PF04138"/>
    </source>
</evidence>
<dbReference type="Pfam" id="PF04138">
    <property type="entry name" value="GtrA_DPMS_TM"/>
    <property type="match status" value="1"/>
</dbReference>
<feature type="transmembrane region" description="Helical" evidence="6">
    <location>
        <begin position="103"/>
        <end position="123"/>
    </location>
</feature>
<comment type="subcellular location">
    <subcellularLocation>
        <location evidence="1">Membrane</location>
        <topology evidence="1">Multi-pass membrane protein</topology>
    </subcellularLocation>
</comment>
<dbReference type="HOGENOM" id="CLU_083873_6_4_6"/>
<keyword evidence="3 6" id="KW-0812">Transmembrane</keyword>
<keyword evidence="4 6" id="KW-1133">Transmembrane helix</keyword>
<gene>
    <name evidence="8" type="ORF">LDG_8088</name>
</gene>
<feature type="transmembrane region" description="Helical" evidence="6">
    <location>
        <begin position="40"/>
        <end position="58"/>
    </location>
</feature>
<evidence type="ECO:0000256" key="2">
    <source>
        <dbReference type="ARBA" id="ARBA00009399"/>
    </source>
</evidence>
<protein>
    <recommendedName>
        <fullName evidence="7">GtrA/DPMS transmembrane domain-containing protein</fullName>
    </recommendedName>
</protein>
<dbReference type="InterPro" id="IPR051401">
    <property type="entry name" value="GtrA_CellWall_Glycosyl"/>
</dbReference>
<dbReference type="GO" id="GO:0005886">
    <property type="term" value="C:plasma membrane"/>
    <property type="evidence" value="ECO:0007669"/>
    <property type="project" value="TreeGrafter"/>
</dbReference>
<reference evidence="8 9" key="1">
    <citation type="journal article" date="2011" name="BMC Genomics">
        <title>Insight into cross-talk between intra-amoebal pathogens.</title>
        <authorList>
            <person name="Gimenez G."/>
            <person name="Bertelli C."/>
            <person name="Moliner C."/>
            <person name="Robert C."/>
            <person name="Raoult D."/>
            <person name="Fournier P.E."/>
            <person name="Greub G."/>
        </authorList>
    </citation>
    <scope>NUCLEOTIDE SEQUENCE [LARGE SCALE GENOMIC DNA]</scope>
    <source>
        <strain evidence="8 9">LLAP12</strain>
    </source>
</reference>
<proteinExistence type="inferred from homology"/>
<sequence>MTTASLNLKHRLIYYVGIGGTAALVHLAMVYLLVSYVYSSALIANIFAFFTAFNVSYFGHKYLTFSQLHDQKTLKLPHFFMVAVSAGAINEGLYFLVLRLTHLNYMLALFLVLSVVSIYSFILSRYWACR</sequence>
<evidence type="ECO:0000313" key="9">
    <source>
        <dbReference type="Proteomes" id="UP000002770"/>
    </source>
</evidence>
<evidence type="ECO:0000256" key="4">
    <source>
        <dbReference type="ARBA" id="ARBA00022989"/>
    </source>
</evidence>
<dbReference type="InParanoid" id="G9ES16"/>
<comment type="similarity">
    <text evidence="2">Belongs to the GtrA family.</text>
</comment>
<evidence type="ECO:0000256" key="1">
    <source>
        <dbReference type="ARBA" id="ARBA00004141"/>
    </source>
</evidence>
<dbReference type="InterPro" id="IPR007267">
    <property type="entry name" value="GtrA_DPMS_TM"/>
</dbReference>
<dbReference type="Proteomes" id="UP000002770">
    <property type="component" value="Unassembled WGS sequence"/>
</dbReference>
<evidence type="ECO:0000313" key="8">
    <source>
        <dbReference type="EMBL" id="EHL29797.1"/>
    </source>
</evidence>
<dbReference type="STRING" id="658187.LDG_8088"/>
<evidence type="ECO:0000256" key="3">
    <source>
        <dbReference type="ARBA" id="ARBA00022692"/>
    </source>
</evidence>
<keyword evidence="5 6" id="KW-0472">Membrane</keyword>
<dbReference type="GO" id="GO:0000271">
    <property type="term" value="P:polysaccharide biosynthetic process"/>
    <property type="evidence" value="ECO:0007669"/>
    <property type="project" value="InterPro"/>
</dbReference>
<dbReference type="EMBL" id="JH413843">
    <property type="protein sequence ID" value="EHL29797.1"/>
    <property type="molecule type" value="Genomic_DNA"/>
</dbReference>
<organism evidence="8 9">
    <name type="scientific">Legionella drancourtii LLAP12</name>
    <dbReference type="NCBI Taxonomy" id="658187"/>
    <lineage>
        <taxon>Bacteria</taxon>
        <taxon>Pseudomonadati</taxon>
        <taxon>Pseudomonadota</taxon>
        <taxon>Gammaproteobacteria</taxon>
        <taxon>Legionellales</taxon>
        <taxon>Legionellaceae</taxon>
        <taxon>Legionella</taxon>
    </lineage>
</organism>
<dbReference type="PANTHER" id="PTHR38459:SF1">
    <property type="entry name" value="PROPHAGE BACTOPRENOL-LINKED GLUCOSE TRANSLOCASE HOMOLOG"/>
    <property type="match status" value="1"/>
</dbReference>
<evidence type="ECO:0000256" key="6">
    <source>
        <dbReference type="SAM" id="Phobius"/>
    </source>
</evidence>
<dbReference type="eggNOG" id="COG2246">
    <property type="taxonomic scope" value="Bacteria"/>
</dbReference>
<dbReference type="AlphaFoldDB" id="G9ES16"/>
<feature type="transmembrane region" description="Helical" evidence="6">
    <location>
        <begin position="12"/>
        <end position="34"/>
    </location>
</feature>
<keyword evidence="9" id="KW-1185">Reference proteome</keyword>
<name>G9ES16_9GAMM</name>